<keyword evidence="2" id="KW-1185">Reference proteome</keyword>
<gene>
    <name evidence="1" type="ORF">HYPSUDRAFT_77406</name>
</gene>
<organism evidence="1 2">
    <name type="scientific">Hypholoma sublateritium (strain FD-334 SS-4)</name>
    <dbReference type="NCBI Taxonomy" id="945553"/>
    <lineage>
        <taxon>Eukaryota</taxon>
        <taxon>Fungi</taxon>
        <taxon>Dikarya</taxon>
        <taxon>Basidiomycota</taxon>
        <taxon>Agaricomycotina</taxon>
        <taxon>Agaricomycetes</taxon>
        <taxon>Agaricomycetidae</taxon>
        <taxon>Agaricales</taxon>
        <taxon>Agaricineae</taxon>
        <taxon>Strophariaceae</taxon>
        <taxon>Hypholoma</taxon>
    </lineage>
</organism>
<dbReference type="AlphaFoldDB" id="A0A0D2NU65"/>
<dbReference type="EMBL" id="KN817550">
    <property type="protein sequence ID" value="KJA22404.1"/>
    <property type="molecule type" value="Genomic_DNA"/>
</dbReference>
<accession>A0A0D2NU65</accession>
<dbReference type="InterPro" id="IPR032675">
    <property type="entry name" value="LRR_dom_sf"/>
</dbReference>
<sequence length="378" mass="41914">MLEFNGTEELTGTPDIIDVLIACCSRWKNVHFSCPPATLSGISSLTRFDVPLLQSLAMSPTPSVPNEDNFWIDSDVLQAPILEKFCHLGDGAASMYRVNWSNLTHLYCTHSARYAMDNLVDVLYQASESGLITLDLTLMAYPLPYSGIISLPCLTKLVIAEFGPPQGEDTGIFGSIYAPSLEAISCNITQYNNSRSPALIACLQRSSNVRELSTGRPRSLDILEYLGHCPTLRTLCVPHGEHAIDEPWSQPNNNAFLSAFVQDNASRCLCPQLEYLRYGPTLVVPLRTLRDLLVRRGGGNPRLSCLKAIVLNVAYDPVDEPLIKEIQSADVAGDTRLEISFKKYSAYLHKLDGGILYPFLSVDDWWPSTVFNDMVYLD</sequence>
<dbReference type="Gene3D" id="3.80.10.10">
    <property type="entry name" value="Ribonuclease Inhibitor"/>
    <property type="match status" value="1"/>
</dbReference>
<name>A0A0D2NU65_HYPSF</name>
<evidence type="ECO:0008006" key="3">
    <source>
        <dbReference type="Google" id="ProtNLM"/>
    </source>
</evidence>
<evidence type="ECO:0000313" key="2">
    <source>
        <dbReference type="Proteomes" id="UP000054270"/>
    </source>
</evidence>
<reference evidence="2" key="1">
    <citation type="submission" date="2014-04" db="EMBL/GenBank/DDBJ databases">
        <title>Evolutionary Origins and Diversification of the Mycorrhizal Mutualists.</title>
        <authorList>
            <consortium name="DOE Joint Genome Institute"/>
            <consortium name="Mycorrhizal Genomics Consortium"/>
            <person name="Kohler A."/>
            <person name="Kuo A."/>
            <person name="Nagy L.G."/>
            <person name="Floudas D."/>
            <person name="Copeland A."/>
            <person name="Barry K.W."/>
            <person name="Cichocki N."/>
            <person name="Veneault-Fourrey C."/>
            <person name="LaButti K."/>
            <person name="Lindquist E.A."/>
            <person name="Lipzen A."/>
            <person name="Lundell T."/>
            <person name="Morin E."/>
            <person name="Murat C."/>
            <person name="Riley R."/>
            <person name="Ohm R."/>
            <person name="Sun H."/>
            <person name="Tunlid A."/>
            <person name="Henrissat B."/>
            <person name="Grigoriev I.V."/>
            <person name="Hibbett D.S."/>
            <person name="Martin F."/>
        </authorList>
    </citation>
    <scope>NUCLEOTIDE SEQUENCE [LARGE SCALE GENOMIC DNA]</scope>
    <source>
        <strain evidence="2">FD-334 SS-4</strain>
    </source>
</reference>
<dbReference type="Proteomes" id="UP000054270">
    <property type="component" value="Unassembled WGS sequence"/>
</dbReference>
<evidence type="ECO:0000313" key="1">
    <source>
        <dbReference type="EMBL" id="KJA22404.1"/>
    </source>
</evidence>
<proteinExistence type="predicted"/>
<protein>
    <recommendedName>
        <fullName evidence="3">F-box domain-containing protein</fullName>
    </recommendedName>
</protein>